<dbReference type="InterPro" id="IPR014031">
    <property type="entry name" value="Ketoacyl_synth_C"/>
</dbReference>
<dbReference type="InterPro" id="IPR016039">
    <property type="entry name" value="Thiolase-like"/>
</dbReference>
<dbReference type="Pfam" id="PF02801">
    <property type="entry name" value="Ketoacyl-synt_C"/>
    <property type="match status" value="1"/>
</dbReference>
<dbReference type="PANTHER" id="PTHR43775:SF51">
    <property type="entry name" value="INACTIVE PHENOLPHTHIOCEROL SYNTHESIS POLYKETIDE SYNTHASE TYPE I PKS1-RELATED"/>
    <property type="match status" value="1"/>
</dbReference>
<evidence type="ECO:0000256" key="3">
    <source>
        <dbReference type="SAM" id="MobiDB-lite"/>
    </source>
</evidence>
<feature type="non-terminal residue" evidence="5">
    <location>
        <position position="503"/>
    </location>
</feature>
<dbReference type="Proteomes" id="UP000812013">
    <property type="component" value="Unassembled WGS sequence"/>
</dbReference>
<dbReference type="Pfam" id="PF00109">
    <property type="entry name" value="ketoacyl-synt"/>
    <property type="match status" value="1"/>
</dbReference>
<evidence type="ECO:0000313" key="5">
    <source>
        <dbReference type="EMBL" id="MBW5485246.1"/>
    </source>
</evidence>
<organism evidence="5 6">
    <name type="scientific">Streptomyces bambusae</name>
    <dbReference type="NCBI Taxonomy" id="1550616"/>
    <lineage>
        <taxon>Bacteria</taxon>
        <taxon>Bacillati</taxon>
        <taxon>Actinomycetota</taxon>
        <taxon>Actinomycetes</taxon>
        <taxon>Kitasatosporales</taxon>
        <taxon>Streptomycetaceae</taxon>
        <taxon>Streptomyces</taxon>
    </lineage>
</organism>
<keyword evidence="1" id="KW-0808">Transferase</keyword>
<dbReference type="InterPro" id="IPR020841">
    <property type="entry name" value="PKS_Beta-ketoAc_synthase_dom"/>
</dbReference>
<reference evidence="5 6" key="1">
    <citation type="submission" date="2019-12" db="EMBL/GenBank/DDBJ databases">
        <title>Genome sequence of Streptomyces bambusae.</title>
        <authorList>
            <person name="Bansal K."/>
            <person name="Choksket S."/>
            <person name="Korpole S."/>
            <person name="Patil P.B."/>
        </authorList>
    </citation>
    <scope>NUCLEOTIDE SEQUENCE [LARGE SCALE GENOMIC DNA]</scope>
    <source>
        <strain evidence="5 6">SK60</strain>
    </source>
</reference>
<dbReference type="Pfam" id="PF16197">
    <property type="entry name" value="KAsynt_C_assoc"/>
    <property type="match status" value="1"/>
</dbReference>
<comment type="caution">
    <text evidence="5">The sequence shown here is derived from an EMBL/GenBank/DDBJ whole genome shotgun (WGS) entry which is preliminary data.</text>
</comment>
<feature type="compositionally biased region" description="Low complexity" evidence="3">
    <location>
        <begin position="448"/>
        <end position="492"/>
    </location>
</feature>
<feature type="domain" description="Ketosynthase family 3 (KS3)" evidence="4">
    <location>
        <begin position="29"/>
        <end position="447"/>
    </location>
</feature>
<dbReference type="SMART" id="SM00825">
    <property type="entry name" value="PKS_KS"/>
    <property type="match status" value="1"/>
</dbReference>
<proteinExistence type="predicted"/>
<dbReference type="Gene3D" id="3.40.47.10">
    <property type="match status" value="1"/>
</dbReference>
<keyword evidence="2" id="KW-0511">Multifunctional enzyme</keyword>
<dbReference type="PANTHER" id="PTHR43775">
    <property type="entry name" value="FATTY ACID SYNTHASE"/>
    <property type="match status" value="1"/>
</dbReference>
<dbReference type="SUPFAM" id="SSF53901">
    <property type="entry name" value="Thiolase-like"/>
    <property type="match status" value="1"/>
</dbReference>
<keyword evidence="6" id="KW-1185">Reference proteome</keyword>
<feature type="region of interest" description="Disordered" evidence="3">
    <location>
        <begin position="447"/>
        <end position="503"/>
    </location>
</feature>
<evidence type="ECO:0000259" key="4">
    <source>
        <dbReference type="PROSITE" id="PS52004"/>
    </source>
</evidence>
<protein>
    <submittedName>
        <fullName evidence="5">Polyketide synthase</fullName>
    </submittedName>
</protein>
<dbReference type="InterPro" id="IPR050091">
    <property type="entry name" value="PKS_NRPS_Biosynth_Enz"/>
</dbReference>
<evidence type="ECO:0000256" key="1">
    <source>
        <dbReference type="ARBA" id="ARBA00022679"/>
    </source>
</evidence>
<dbReference type="InterPro" id="IPR032821">
    <property type="entry name" value="PKS_assoc"/>
</dbReference>
<gene>
    <name evidence="5" type="ORF">GPJ59_26060</name>
</gene>
<dbReference type="PROSITE" id="PS52004">
    <property type="entry name" value="KS3_2"/>
    <property type="match status" value="1"/>
</dbReference>
<dbReference type="EMBL" id="WTFF01000232">
    <property type="protein sequence ID" value="MBW5485246.1"/>
    <property type="molecule type" value="Genomic_DNA"/>
</dbReference>
<feature type="region of interest" description="Disordered" evidence="3">
    <location>
        <begin position="1"/>
        <end position="31"/>
    </location>
</feature>
<dbReference type="CDD" id="cd00833">
    <property type="entry name" value="PKS"/>
    <property type="match status" value="1"/>
</dbReference>
<sequence length="503" mass="50389">MVADPVNSARQTTAAPEASGTPGRTTGPTGPIAVIGISCRFPQADGPAAYWRLLRDGTDAVTEAPEGRRDALPADAGPATARGGFLDRVDTFDARFFGISPREAAAMDPQQRLVLELAWEALEDAGVLPASLKNSGTGVFVGAIWDDYADLVRRSGSAGAFPHAFTGLNRGVIANRVSYTLGLHGPSMTVDTAQSSSLVAVHLACQALLSGEAGLALAGGVNLRVAPGSSELTEGFGALSPDGRCHTFDARANGFVRGEGGGLVLLKPLERALADGDRIHCVLLGSAVNHDGATDGLTVPSADVQAQVVRRALEAAGTDPAEVQYVELHGTGTPVGDPVEAAALGEALGAARDAADPLPVGSAKTNIGHLEGAAGIAGLIKAALAVGHRTLPASLNFRTPNPAIDLDALHLRVQTEAGPWPHPDRPLVAGVSAFGLGGTNCHVLLAESPTGSGPAPATAGPTSAAAGSAAAAVEQAGASGAPPSGASPPAGGCLLSPPTDPRD</sequence>
<dbReference type="InterPro" id="IPR014030">
    <property type="entry name" value="Ketoacyl_synth_N"/>
</dbReference>
<accession>A0ABS6ZBY8</accession>
<feature type="compositionally biased region" description="Low complexity" evidence="3">
    <location>
        <begin position="20"/>
        <end position="31"/>
    </location>
</feature>
<evidence type="ECO:0000256" key="2">
    <source>
        <dbReference type="ARBA" id="ARBA00023268"/>
    </source>
</evidence>
<name>A0ABS6ZBY8_9ACTN</name>
<evidence type="ECO:0000313" key="6">
    <source>
        <dbReference type="Proteomes" id="UP000812013"/>
    </source>
</evidence>